<dbReference type="InterPro" id="IPR016187">
    <property type="entry name" value="CTDL_fold"/>
</dbReference>
<gene>
    <name evidence="7" type="ORF">PODLI_1B016661</name>
</gene>
<keyword evidence="5" id="KW-0812">Transmembrane</keyword>
<evidence type="ECO:0000256" key="1">
    <source>
        <dbReference type="ARBA" id="ARBA00004613"/>
    </source>
</evidence>
<accession>A0AA35JUK3</accession>
<name>A0AA35JUK3_9SAUR</name>
<keyword evidence="2" id="KW-0964">Secreted</keyword>
<organism evidence="7 8">
    <name type="scientific">Podarcis lilfordi</name>
    <name type="common">Lilford's wall lizard</name>
    <dbReference type="NCBI Taxonomy" id="74358"/>
    <lineage>
        <taxon>Eukaryota</taxon>
        <taxon>Metazoa</taxon>
        <taxon>Chordata</taxon>
        <taxon>Craniata</taxon>
        <taxon>Vertebrata</taxon>
        <taxon>Euteleostomi</taxon>
        <taxon>Lepidosauria</taxon>
        <taxon>Squamata</taxon>
        <taxon>Bifurcata</taxon>
        <taxon>Unidentata</taxon>
        <taxon>Episquamata</taxon>
        <taxon>Laterata</taxon>
        <taxon>Lacertibaenia</taxon>
        <taxon>Lacertidae</taxon>
        <taxon>Podarcis</taxon>
    </lineage>
</organism>
<evidence type="ECO:0000313" key="7">
    <source>
        <dbReference type="EMBL" id="CAI5764988.1"/>
    </source>
</evidence>
<dbReference type="CDD" id="cd03590">
    <property type="entry name" value="CLECT_DC-SIGN_like"/>
    <property type="match status" value="1"/>
</dbReference>
<reference evidence="7" key="1">
    <citation type="submission" date="2022-12" db="EMBL/GenBank/DDBJ databases">
        <authorList>
            <person name="Alioto T."/>
            <person name="Alioto T."/>
            <person name="Gomez Garrido J."/>
        </authorList>
    </citation>
    <scope>NUCLEOTIDE SEQUENCE</scope>
</reference>
<dbReference type="InterPro" id="IPR016186">
    <property type="entry name" value="C-type_lectin-like/link_sf"/>
</dbReference>
<dbReference type="PROSITE" id="PS50041">
    <property type="entry name" value="C_TYPE_LECTIN_2"/>
    <property type="match status" value="1"/>
</dbReference>
<dbReference type="GO" id="GO:0005576">
    <property type="term" value="C:extracellular region"/>
    <property type="evidence" value="ECO:0007669"/>
    <property type="project" value="UniProtKB-SubCell"/>
</dbReference>
<dbReference type="AlphaFoldDB" id="A0AA35JUK3"/>
<feature type="transmembrane region" description="Helical" evidence="5">
    <location>
        <begin position="24"/>
        <end position="45"/>
    </location>
</feature>
<dbReference type="SMART" id="SM00034">
    <property type="entry name" value="CLECT"/>
    <property type="match status" value="1"/>
</dbReference>
<dbReference type="Gene3D" id="3.10.100.10">
    <property type="entry name" value="Mannose-Binding Protein A, subunit A"/>
    <property type="match status" value="1"/>
</dbReference>
<evidence type="ECO:0000256" key="4">
    <source>
        <dbReference type="ARBA" id="ARBA00023157"/>
    </source>
</evidence>
<dbReference type="InterPro" id="IPR033989">
    <property type="entry name" value="CD209-like_CTLD"/>
</dbReference>
<proteinExistence type="predicted"/>
<evidence type="ECO:0000256" key="3">
    <source>
        <dbReference type="ARBA" id="ARBA00022734"/>
    </source>
</evidence>
<keyword evidence="5" id="KW-1133">Transmembrane helix</keyword>
<dbReference type="PANTHER" id="PTHR22803">
    <property type="entry name" value="MANNOSE, PHOSPHOLIPASE, LECTIN RECEPTOR RELATED"/>
    <property type="match status" value="1"/>
</dbReference>
<keyword evidence="3" id="KW-0430">Lectin</keyword>
<dbReference type="InterPro" id="IPR050111">
    <property type="entry name" value="C-type_lectin/snaclec_domain"/>
</dbReference>
<dbReference type="EMBL" id="OX395127">
    <property type="protein sequence ID" value="CAI5764988.1"/>
    <property type="molecule type" value="Genomic_DNA"/>
</dbReference>
<dbReference type="PROSITE" id="PS00615">
    <property type="entry name" value="C_TYPE_LECTIN_1"/>
    <property type="match status" value="1"/>
</dbReference>
<feature type="domain" description="C-type lectin" evidence="6">
    <location>
        <begin position="86"/>
        <end position="201"/>
    </location>
</feature>
<comment type="subcellular location">
    <subcellularLocation>
        <location evidence="1">Secreted</location>
    </subcellularLocation>
</comment>
<protein>
    <recommendedName>
        <fullName evidence="6">C-type lectin domain-containing protein</fullName>
    </recommendedName>
</protein>
<keyword evidence="5" id="KW-0472">Membrane</keyword>
<evidence type="ECO:0000313" key="8">
    <source>
        <dbReference type="Proteomes" id="UP001178461"/>
    </source>
</evidence>
<sequence>MDEEKYADNFRTSKGRNLIQRPFFLIYALLGVSYLLIVIGFVVALSKVALASSEISKLHTALVKDPYGHDFHLFPCGADTRQWEYFSGKCYYFSLKAVSWHMAKAQCEQQHSQLVIINNLAKQNFIQTRTRNERYWIGLHDQHTEGEWKWLDGSNYRTGFKNWKQGEPNNYQNQDEDCGQLWINGEWNDYTCSSESFYVCEKALPVKPTSASKRT</sequence>
<keyword evidence="4" id="KW-1015">Disulfide bond</keyword>
<dbReference type="SUPFAM" id="SSF56436">
    <property type="entry name" value="C-type lectin-like"/>
    <property type="match status" value="1"/>
</dbReference>
<dbReference type="Proteomes" id="UP001178461">
    <property type="component" value="Chromosome 2"/>
</dbReference>
<dbReference type="InterPro" id="IPR001304">
    <property type="entry name" value="C-type_lectin-like"/>
</dbReference>
<dbReference type="InterPro" id="IPR018378">
    <property type="entry name" value="C-type_lectin_CS"/>
</dbReference>
<evidence type="ECO:0000256" key="2">
    <source>
        <dbReference type="ARBA" id="ARBA00022525"/>
    </source>
</evidence>
<evidence type="ECO:0000259" key="6">
    <source>
        <dbReference type="PROSITE" id="PS50041"/>
    </source>
</evidence>
<dbReference type="Pfam" id="PF00059">
    <property type="entry name" value="Lectin_C"/>
    <property type="match status" value="1"/>
</dbReference>
<dbReference type="GO" id="GO:0030246">
    <property type="term" value="F:carbohydrate binding"/>
    <property type="evidence" value="ECO:0007669"/>
    <property type="project" value="UniProtKB-KW"/>
</dbReference>
<keyword evidence="8" id="KW-1185">Reference proteome</keyword>
<evidence type="ECO:0000256" key="5">
    <source>
        <dbReference type="SAM" id="Phobius"/>
    </source>
</evidence>